<dbReference type="EMBL" id="ANNX02000020">
    <property type="protein sequence ID" value="KYC42466.1"/>
    <property type="molecule type" value="Genomic_DNA"/>
</dbReference>
<comment type="caution">
    <text evidence="1">The sequence shown here is derived from an EMBL/GenBank/DDBJ whole genome shotgun (WGS) entry which is preliminary data.</text>
</comment>
<organism evidence="1 2">
    <name type="scientific">Scytonema hofmannii PCC 7110</name>
    <dbReference type="NCBI Taxonomy" id="128403"/>
    <lineage>
        <taxon>Bacteria</taxon>
        <taxon>Bacillati</taxon>
        <taxon>Cyanobacteriota</taxon>
        <taxon>Cyanophyceae</taxon>
        <taxon>Nostocales</taxon>
        <taxon>Scytonemataceae</taxon>
        <taxon>Scytonema</taxon>
    </lineage>
</organism>
<reference evidence="1 2" key="1">
    <citation type="journal article" date="2013" name="Genome Biol. Evol.">
        <title>Genomes of Stigonematalean cyanobacteria (subsection V) and the evolution of oxygenic photosynthesis from prokaryotes to plastids.</title>
        <authorList>
            <person name="Dagan T."/>
            <person name="Roettger M."/>
            <person name="Stucken K."/>
            <person name="Landan G."/>
            <person name="Koch R."/>
            <person name="Major P."/>
            <person name="Gould S.B."/>
            <person name="Goremykin V.V."/>
            <person name="Rippka R."/>
            <person name="Tandeau de Marsac N."/>
            <person name="Gugger M."/>
            <person name="Lockhart P.J."/>
            <person name="Allen J.F."/>
            <person name="Brune I."/>
            <person name="Maus I."/>
            <person name="Puhler A."/>
            <person name="Martin W.F."/>
        </authorList>
    </citation>
    <scope>NUCLEOTIDE SEQUENCE [LARGE SCALE GENOMIC DNA]</scope>
    <source>
        <strain evidence="1 2">PCC 7110</strain>
    </source>
</reference>
<keyword evidence="2" id="KW-1185">Reference proteome</keyword>
<protein>
    <submittedName>
        <fullName evidence="1">Uncharacterized protein</fullName>
    </submittedName>
</protein>
<evidence type="ECO:0000313" key="1">
    <source>
        <dbReference type="EMBL" id="KYC42466.1"/>
    </source>
</evidence>
<accession>A0A139XCS0</accession>
<name>A0A139XCS0_9CYAN</name>
<dbReference type="Proteomes" id="UP000076925">
    <property type="component" value="Unassembled WGS sequence"/>
</dbReference>
<proteinExistence type="predicted"/>
<dbReference type="AlphaFoldDB" id="A0A139XCS0"/>
<gene>
    <name evidence="1" type="ORF">WA1_21110</name>
</gene>
<sequence length="494" mass="58052">MAPSRYWTMEIIDSPIVHNNRLKGGYKARSILPAQEFFRIHFPKLANQPTLSTEESRHIQAIVWKLFHSASNIRDRALAGLCLRCYVSQKILITCKKIPHTCQPEVGKPFSYIDLLPFVLNDDGRELVILDSQTQLILNQDDTTRPIAQGGEFFSVEILRRFNPNLNSSESLDNWIWRLTQQNQNLKSFLWEFGVRTPSDWALLCKHIPRSLEPRLQKGDREIVEVFHAVYRRDRRNSDKKGRCSEPTPTHLQEMRDLLHQQNIIVSSSRELICHFKRIAEILRQDTLYRRTGSPKTIPLEIYDNSTNHYALNLELDYHDPDIEEMEIDQLQENCHVLFEQILYEAIVEVIAQHIEYLAKSKGYKNFAQRFYEGLQLYYQENKTLGEIGKLWEIPWSKVRRIFILEDLMRKVQYRTEEKFLDTIFKTSTVFLSTTISNDPERLKNVAESIRDYVLKKTFNNAYAEILSGKKQVKNSLFAQMIRRYLNNSLNHAA</sequence>
<evidence type="ECO:0000313" key="2">
    <source>
        <dbReference type="Proteomes" id="UP000076925"/>
    </source>
</evidence>